<evidence type="ECO:0008006" key="4">
    <source>
        <dbReference type="Google" id="ProtNLM"/>
    </source>
</evidence>
<accession>A0A5C6B054</accession>
<proteinExistence type="predicted"/>
<feature type="region of interest" description="Disordered" evidence="1">
    <location>
        <begin position="99"/>
        <end position="126"/>
    </location>
</feature>
<name>A0A5C6B054_9BACT</name>
<comment type="caution">
    <text evidence="2">The sequence shown here is derived from an EMBL/GenBank/DDBJ whole genome shotgun (WGS) entry which is preliminary data.</text>
</comment>
<gene>
    <name evidence="2" type="ORF">Pla52n_13080</name>
</gene>
<keyword evidence="3" id="KW-1185">Reference proteome</keyword>
<reference evidence="2 3" key="1">
    <citation type="submission" date="2019-02" db="EMBL/GenBank/DDBJ databases">
        <title>Deep-cultivation of Planctomycetes and their phenomic and genomic characterization uncovers novel biology.</title>
        <authorList>
            <person name="Wiegand S."/>
            <person name="Jogler M."/>
            <person name="Boedeker C."/>
            <person name="Pinto D."/>
            <person name="Vollmers J."/>
            <person name="Rivas-Marin E."/>
            <person name="Kohn T."/>
            <person name="Peeters S.H."/>
            <person name="Heuer A."/>
            <person name="Rast P."/>
            <person name="Oberbeckmann S."/>
            <person name="Bunk B."/>
            <person name="Jeske O."/>
            <person name="Meyerdierks A."/>
            <person name="Storesund J.E."/>
            <person name="Kallscheuer N."/>
            <person name="Luecker S."/>
            <person name="Lage O.M."/>
            <person name="Pohl T."/>
            <person name="Merkel B.J."/>
            <person name="Hornburger P."/>
            <person name="Mueller R.-W."/>
            <person name="Bruemmer F."/>
            <person name="Labrenz M."/>
            <person name="Spormann A.M."/>
            <person name="Op Den Camp H."/>
            <person name="Overmann J."/>
            <person name="Amann R."/>
            <person name="Jetten M.S.M."/>
            <person name="Mascher T."/>
            <person name="Medema M.H."/>
            <person name="Devos D.P."/>
            <person name="Kaster A.-K."/>
            <person name="Ovreas L."/>
            <person name="Rohde M."/>
            <person name="Galperin M.Y."/>
            <person name="Jogler C."/>
        </authorList>
    </citation>
    <scope>NUCLEOTIDE SEQUENCE [LARGE SCALE GENOMIC DNA]</scope>
    <source>
        <strain evidence="2 3">Pla52n</strain>
    </source>
</reference>
<protein>
    <recommendedName>
        <fullName evidence="4">DUF3127 domain-containing protein</fullName>
    </recommendedName>
</protein>
<organism evidence="2 3">
    <name type="scientific">Stieleria varia</name>
    <dbReference type="NCBI Taxonomy" id="2528005"/>
    <lineage>
        <taxon>Bacteria</taxon>
        <taxon>Pseudomonadati</taxon>
        <taxon>Planctomycetota</taxon>
        <taxon>Planctomycetia</taxon>
        <taxon>Pirellulales</taxon>
        <taxon>Pirellulaceae</taxon>
        <taxon>Stieleria</taxon>
    </lineage>
</organism>
<sequence length="126" mass="14028">MSDSKVSGVVHLIEETKTYGAKGFRKRLVVLEQDKGSFTNYVPVEFTRDLCDTVDDMNMGDEVEITYRLNGRRWQKDANSEVKYFLSCEAVAFRVVGSGPGGEPMTEKVTDANDAFNEAGDDDAPF</sequence>
<dbReference type="RefSeq" id="WP_146518816.1">
    <property type="nucleotide sequence ID" value="NZ_CP151726.1"/>
</dbReference>
<dbReference type="OrthoDB" id="598142at2"/>
<dbReference type="Proteomes" id="UP000320176">
    <property type="component" value="Unassembled WGS sequence"/>
</dbReference>
<dbReference type="InterPro" id="IPR021474">
    <property type="entry name" value="DUF3127"/>
</dbReference>
<dbReference type="EMBL" id="SJPN01000002">
    <property type="protein sequence ID" value="TWU05593.1"/>
    <property type="molecule type" value="Genomic_DNA"/>
</dbReference>
<dbReference type="AlphaFoldDB" id="A0A5C6B054"/>
<evidence type="ECO:0000313" key="2">
    <source>
        <dbReference type="EMBL" id="TWU05593.1"/>
    </source>
</evidence>
<dbReference type="Pfam" id="PF11325">
    <property type="entry name" value="DUF3127"/>
    <property type="match status" value="1"/>
</dbReference>
<evidence type="ECO:0000256" key="1">
    <source>
        <dbReference type="SAM" id="MobiDB-lite"/>
    </source>
</evidence>
<evidence type="ECO:0000313" key="3">
    <source>
        <dbReference type="Proteomes" id="UP000320176"/>
    </source>
</evidence>